<organism evidence="6 7">
    <name type="scientific">Roseovarius halotolerans</name>
    <dbReference type="NCBI Taxonomy" id="505353"/>
    <lineage>
        <taxon>Bacteria</taxon>
        <taxon>Pseudomonadati</taxon>
        <taxon>Pseudomonadota</taxon>
        <taxon>Alphaproteobacteria</taxon>
        <taxon>Rhodobacterales</taxon>
        <taxon>Roseobacteraceae</taxon>
        <taxon>Roseovarius</taxon>
    </lineage>
</organism>
<feature type="region of interest" description="Disordered" evidence="4">
    <location>
        <begin position="1"/>
        <end position="20"/>
    </location>
</feature>
<dbReference type="SUPFAM" id="SSF46689">
    <property type="entry name" value="Homeodomain-like"/>
    <property type="match status" value="2"/>
</dbReference>
<dbReference type="Pfam" id="PF01965">
    <property type="entry name" value="DJ-1_PfpI"/>
    <property type="match status" value="1"/>
</dbReference>
<feature type="domain" description="HTH araC/xylS-type" evidence="5">
    <location>
        <begin position="236"/>
        <end position="332"/>
    </location>
</feature>
<keyword evidence="1" id="KW-0805">Transcription regulation</keyword>
<dbReference type="CDD" id="cd03136">
    <property type="entry name" value="GATase1_AraC_ArgR_like"/>
    <property type="match status" value="1"/>
</dbReference>
<evidence type="ECO:0000256" key="4">
    <source>
        <dbReference type="SAM" id="MobiDB-lite"/>
    </source>
</evidence>
<evidence type="ECO:0000259" key="5">
    <source>
        <dbReference type="PROSITE" id="PS01124"/>
    </source>
</evidence>
<evidence type="ECO:0000256" key="1">
    <source>
        <dbReference type="ARBA" id="ARBA00023015"/>
    </source>
</evidence>
<dbReference type="PANTHER" id="PTHR43130">
    <property type="entry name" value="ARAC-FAMILY TRANSCRIPTIONAL REGULATOR"/>
    <property type="match status" value="1"/>
</dbReference>
<dbReference type="Pfam" id="PF12833">
    <property type="entry name" value="HTH_18"/>
    <property type="match status" value="1"/>
</dbReference>
<dbReference type="Proteomes" id="UP000193207">
    <property type="component" value="Unassembled WGS sequence"/>
</dbReference>
<accession>A0A1X6Z1A8</accession>
<dbReference type="InterPro" id="IPR002818">
    <property type="entry name" value="DJ-1/PfpI"/>
</dbReference>
<dbReference type="InterPro" id="IPR029062">
    <property type="entry name" value="Class_I_gatase-like"/>
</dbReference>
<dbReference type="SUPFAM" id="SSF52317">
    <property type="entry name" value="Class I glutamine amidotransferase-like"/>
    <property type="match status" value="1"/>
</dbReference>
<dbReference type="PROSITE" id="PS01124">
    <property type="entry name" value="HTH_ARAC_FAMILY_2"/>
    <property type="match status" value="1"/>
</dbReference>
<dbReference type="GO" id="GO:0043565">
    <property type="term" value="F:sequence-specific DNA binding"/>
    <property type="evidence" value="ECO:0007669"/>
    <property type="project" value="InterPro"/>
</dbReference>
<dbReference type="Gene3D" id="1.10.10.60">
    <property type="entry name" value="Homeodomain-like"/>
    <property type="match status" value="1"/>
</dbReference>
<dbReference type="InterPro" id="IPR009057">
    <property type="entry name" value="Homeodomain-like_sf"/>
</dbReference>
<reference evidence="6 7" key="1">
    <citation type="submission" date="2017-03" db="EMBL/GenBank/DDBJ databases">
        <authorList>
            <person name="Afonso C.L."/>
            <person name="Miller P.J."/>
            <person name="Scott M.A."/>
            <person name="Spackman E."/>
            <person name="Goraichik I."/>
            <person name="Dimitrov K.M."/>
            <person name="Suarez D.L."/>
            <person name="Swayne D.E."/>
        </authorList>
    </citation>
    <scope>NUCLEOTIDE SEQUENCE [LARGE SCALE GENOMIC DNA]</scope>
    <source>
        <strain evidence="6 7">CECT 8110</strain>
    </source>
</reference>
<dbReference type="PROSITE" id="PS00041">
    <property type="entry name" value="HTH_ARAC_FAMILY_1"/>
    <property type="match status" value="1"/>
</dbReference>
<dbReference type="EMBL" id="FWFU01000002">
    <property type="protein sequence ID" value="SLN37038.1"/>
    <property type="molecule type" value="Genomic_DNA"/>
</dbReference>
<dbReference type="InterPro" id="IPR018060">
    <property type="entry name" value="HTH_AraC"/>
</dbReference>
<dbReference type="PANTHER" id="PTHR43130:SF3">
    <property type="entry name" value="HTH-TYPE TRANSCRIPTIONAL REGULATOR RV1931C"/>
    <property type="match status" value="1"/>
</dbReference>
<dbReference type="InterPro" id="IPR052158">
    <property type="entry name" value="INH-QAR"/>
</dbReference>
<evidence type="ECO:0000256" key="3">
    <source>
        <dbReference type="ARBA" id="ARBA00023163"/>
    </source>
</evidence>
<evidence type="ECO:0000313" key="6">
    <source>
        <dbReference type="EMBL" id="SLN37038.1"/>
    </source>
</evidence>
<dbReference type="SMART" id="SM00342">
    <property type="entry name" value="HTH_ARAC"/>
    <property type="match status" value="1"/>
</dbReference>
<evidence type="ECO:0000313" key="7">
    <source>
        <dbReference type="Proteomes" id="UP000193207"/>
    </source>
</evidence>
<dbReference type="PRINTS" id="PR00032">
    <property type="entry name" value="HTHARAC"/>
</dbReference>
<keyword evidence="2" id="KW-0238">DNA-binding</keyword>
<gene>
    <name evidence="6" type="primary">cdhR_4</name>
    <name evidence="6" type="ORF">ROH8110_01909</name>
</gene>
<evidence type="ECO:0000256" key="2">
    <source>
        <dbReference type="ARBA" id="ARBA00023125"/>
    </source>
</evidence>
<dbReference type="AlphaFoldDB" id="A0A1X6Z1A8"/>
<dbReference type="InterPro" id="IPR018062">
    <property type="entry name" value="HTH_AraC-typ_CS"/>
</dbReference>
<dbReference type="Gene3D" id="3.40.50.880">
    <property type="match status" value="1"/>
</dbReference>
<dbReference type="InterPro" id="IPR020449">
    <property type="entry name" value="Tscrpt_reg_AraC-type_HTH"/>
</dbReference>
<sequence>MDGYISRMDEISAKPTKPTPSAVTRRIGVLPVPGFAMMSYASLVEPMRAANLLAGRTLYDMVNFATSAAPVPSSGAAVVMPQAMVGDAQQLDYLFVVAGGDPTRYADRAVMNWLARLAREGVPLGGVSGGPIILARTGLMAGRRMTVHWEHAAALAEISPHLAIERTLYVIDRDRVTCAGGTAAIDLMHALITQHHGADFARQVSDWFMHTDVRPSVGPQRAGLVERVGTTAPAILDAVAAMEAHVGEPLTLARLAGFASLSPRQLNRLFTEKLGRSTMRYYRELRLDKAQSLLRNSPLSLTEIALATGFASSSHFSRAYSERYGRSPSSYR</sequence>
<name>A0A1X6Z1A8_9RHOB</name>
<keyword evidence="7" id="KW-1185">Reference proteome</keyword>
<protein>
    <submittedName>
        <fullName evidence="6">HTH-type transcriptional regulator CdhR</fullName>
    </submittedName>
</protein>
<proteinExistence type="predicted"/>
<dbReference type="GO" id="GO:0003700">
    <property type="term" value="F:DNA-binding transcription factor activity"/>
    <property type="evidence" value="ECO:0007669"/>
    <property type="project" value="InterPro"/>
</dbReference>
<keyword evidence="3" id="KW-0804">Transcription</keyword>